<evidence type="ECO:0000256" key="12">
    <source>
        <dbReference type="RuleBase" id="RU003357"/>
    </source>
</evidence>
<dbReference type="InterPro" id="IPR036942">
    <property type="entry name" value="Beta-barrel_TonB_sf"/>
</dbReference>
<comment type="subcellular location">
    <subcellularLocation>
        <location evidence="1 11">Cell outer membrane</location>
        <topology evidence="1 11">Multi-pass membrane protein</topology>
    </subcellularLocation>
</comment>
<dbReference type="RefSeq" id="WP_142935121.1">
    <property type="nucleotide sequence ID" value="NZ_ML660172.1"/>
</dbReference>
<dbReference type="PANTHER" id="PTHR30069:SF29">
    <property type="entry name" value="HEMOGLOBIN AND HEMOGLOBIN-HAPTOGLOBIN-BINDING PROTEIN 1-RELATED"/>
    <property type="match status" value="1"/>
</dbReference>
<dbReference type="OrthoDB" id="9764669at2"/>
<dbReference type="SUPFAM" id="SSF56935">
    <property type="entry name" value="Porins"/>
    <property type="match status" value="1"/>
</dbReference>
<evidence type="ECO:0000256" key="1">
    <source>
        <dbReference type="ARBA" id="ARBA00004571"/>
    </source>
</evidence>
<evidence type="ECO:0000313" key="15">
    <source>
        <dbReference type="EMBL" id="TQV81552.1"/>
    </source>
</evidence>
<dbReference type="InterPro" id="IPR039426">
    <property type="entry name" value="TonB-dep_rcpt-like"/>
</dbReference>
<keyword evidence="10 11" id="KW-0998">Cell outer membrane</keyword>
<sequence length="727" mass="82819">MQPKIKIRCLNKIFSKKIRTSSKKIIYSIFSVVFSFQSLADERDGSLDDDHTLVITSTREEKLKSELAESVTVIDSKQIEEISPSHPAELLNRVPGVYINNLGGEGHMSSIRQPITTSGVYLFLEDGIPTRPSGFFNHNGLYEINIPQSSRIEVIKGTGSALYGSDAIGGIINSITRPSPESTEFEGHFEFGSFGWKRGLISVGTNIDEDSGFRIDVNVTDNDGYRDESAYSRKSTTVRYDNNLSAAWDLKTVFSYSKVEQSGVSSLEEDEYRNNPKKNLFHGDIGFREVDAYRLSAEFSYQSNDSELWTFTPYFRDNQMVMTPSWMVTYDPNFRTYKFDSYGAMIKYRNRLSDSFTIISGVDFETTPSSYQEESISVVQDGDIYVGYALDDVDYYNFDATQNIISPYIHSEWKFANQWIFSLGGRYDYYEVDYEDKLAGNAVDSRHLRPESQKVDFDNFSPKLGLVYQLNEQHNAYFNYRYSFVAPSVGRLFRPGSSQDSENLKPIKSKSYEIGFRGHFADNWRYEAAIYNLEKSDDIVTFIDGSDRKVTNAGETSHKGIEIGLQGDLSDAFSVSFAWTKTEQKYEEFGYLFQCFSPACGRVIPGPPIRENRNFAGFDVGKSPESLGNVSLQYYPTQIPGLRFELEMEHVGEYFTDETNTLKYGGHDLFNLRSSYEVSDSTKVTFRVMNVTDKIYSTYTTAQVGDLDISYRPGLPRAYYLGFKYSY</sequence>
<keyword evidence="9 15" id="KW-0675">Receptor</keyword>
<dbReference type="InterPro" id="IPR037066">
    <property type="entry name" value="Plug_dom_sf"/>
</dbReference>
<protein>
    <submittedName>
        <fullName evidence="15">TonB-dependent receptor</fullName>
    </submittedName>
</protein>
<evidence type="ECO:0000256" key="2">
    <source>
        <dbReference type="ARBA" id="ARBA00008143"/>
    </source>
</evidence>
<evidence type="ECO:0000256" key="11">
    <source>
        <dbReference type="PROSITE-ProRule" id="PRU01360"/>
    </source>
</evidence>
<dbReference type="InterPro" id="IPR012910">
    <property type="entry name" value="Plug_dom"/>
</dbReference>
<comment type="caution">
    <text evidence="15">The sequence shown here is derived from an EMBL/GenBank/DDBJ whole genome shotgun (WGS) entry which is preliminary data.</text>
</comment>
<keyword evidence="7 12" id="KW-0798">TonB box</keyword>
<evidence type="ECO:0000256" key="7">
    <source>
        <dbReference type="ARBA" id="ARBA00023077"/>
    </source>
</evidence>
<dbReference type="PANTHER" id="PTHR30069">
    <property type="entry name" value="TONB-DEPENDENT OUTER MEMBRANE RECEPTOR"/>
    <property type="match status" value="1"/>
</dbReference>
<evidence type="ECO:0000313" key="16">
    <source>
        <dbReference type="Proteomes" id="UP000315439"/>
    </source>
</evidence>
<evidence type="ECO:0000256" key="4">
    <source>
        <dbReference type="ARBA" id="ARBA00022452"/>
    </source>
</evidence>
<dbReference type="GO" id="GO:0015344">
    <property type="term" value="F:siderophore uptake transmembrane transporter activity"/>
    <property type="evidence" value="ECO:0007669"/>
    <property type="project" value="TreeGrafter"/>
</dbReference>
<evidence type="ECO:0000259" key="14">
    <source>
        <dbReference type="Pfam" id="PF07715"/>
    </source>
</evidence>
<feature type="domain" description="TonB-dependent receptor plug" evidence="14">
    <location>
        <begin position="65"/>
        <end position="171"/>
    </location>
</feature>
<evidence type="ECO:0000256" key="9">
    <source>
        <dbReference type="ARBA" id="ARBA00023170"/>
    </source>
</evidence>
<evidence type="ECO:0000256" key="8">
    <source>
        <dbReference type="ARBA" id="ARBA00023136"/>
    </source>
</evidence>
<keyword evidence="8 11" id="KW-0472">Membrane</keyword>
<organism evidence="15 16">
    <name type="scientific">Aliikangiella coralliicola</name>
    <dbReference type="NCBI Taxonomy" id="2592383"/>
    <lineage>
        <taxon>Bacteria</taxon>
        <taxon>Pseudomonadati</taxon>
        <taxon>Pseudomonadota</taxon>
        <taxon>Gammaproteobacteria</taxon>
        <taxon>Oceanospirillales</taxon>
        <taxon>Pleioneaceae</taxon>
        <taxon>Aliikangiella</taxon>
    </lineage>
</organism>
<keyword evidence="6" id="KW-0732">Signal</keyword>
<dbReference type="AlphaFoldDB" id="A0A545TWG7"/>
<evidence type="ECO:0000256" key="10">
    <source>
        <dbReference type="ARBA" id="ARBA00023237"/>
    </source>
</evidence>
<evidence type="ECO:0000256" key="3">
    <source>
        <dbReference type="ARBA" id="ARBA00022448"/>
    </source>
</evidence>
<keyword evidence="3 11" id="KW-0813">Transport</keyword>
<evidence type="ECO:0000256" key="5">
    <source>
        <dbReference type="ARBA" id="ARBA00022692"/>
    </source>
</evidence>
<proteinExistence type="inferred from homology"/>
<dbReference type="Gene3D" id="2.170.130.10">
    <property type="entry name" value="TonB-dependent receptor, plug domain"/>
    <property type="match status" value="1"/>
</dbReference>
<dbReference type="Gene3D" id="2.40.170.20">
    <property type="entry name" value="TonB-dependent receptor, beta-barrel domain"/>
    <property type="match status" value="1"/>
</dbReference>
<dbReference type="GO" id="GO:0044718">
    <property type="term" value="P:siderophore transmembrane transport"/>
    <property type="evidence" value="ECO:0007669"/>
    <property type="project" value="TreeGrafter"/>
</dbReference>
<dbReference type="InterPro" id="IPR000531">
    <property type="entry name" value="Beta-barrel_TonB"/>
</dbReference>
<keyword evidence="16" id="KW-1185">Reference proteome</keyword>
<dbReference type="Proteomes" id="UP000315439">
    <property type="component" value="Unassembled WGS sequence"/>
</dbReference>
<evidence type="ECO:0000256" key="6">
    <source>
        <dbReference type="ARBA" id="ARBA00022729"/>
    </source>
</evidence>
<dbReference type="Pfam" id="PF07715">
    <property type="entry name" value="Plug"/>
    <property type="match status" value="1"/>
</dbReference>
<reference evidence="15 16" key="1">
    <citation type="submission" date="2019-07" db="EMBL/GenBank/DDBJ databases">
        <title>Draft genome for Aliikangiella sp. M105.</title>
        <authorList>
            <person name="Wang G."/>
        </authorList>
    </citation>
    <scope>NUCLEOTIDE SEQUENCE [LARGE SCALE GENOMIC DNA]</scope>
    <source>
        <strain evidence="15 16">M105</strain>
    </source>
</reference>
<feature type="domain" description="TonB-dependent receptor-like beta-barrel" evidence="13">
    <location>
        <begin position="222"/>
        <end position="691"/>
    </location>
</feature>
<dbReference type="EMBL" id="VIKS01000016">
    <property type="protein sequence ID" value="TQV81552.1"/>
    <property type="molecule type" value="Genomic_DNA"/>
</dbReference>
<keyword evidence="4 11" id="KW-1134">Transmembrane beta strand</keyword>
<keyword evidence="5 11" id="KW-0812">Transmembrane</keyword>
<dbReference type="Pfam" id="PF00593">
    <property type="entry name" value="TonB_dep_Rec_b-barrel"/>
    <property type="match status" value="1"/>
</dbReference>
<dbReference type="GO" id="GO:0009279">
    <property type="term" value="C:cell outer membrane"/>
    <property type="evidence" value="ECO:0007669"/>
    <property type="project" value="UniProtKB-SubCell"/>
</dbReference>
<dbReference type="PROSITE" id="PS52016">
    <property type="entry name" value="TONB_DEPENDENT_REC_3"/>
    <property type="match status" value="1"/>
</dbReference>
<dbReference type="CDD" id="cd01347">
    <property type="entry name" value="ligand_gated_channel"/>
    <property type="match status" value="1"/>
</dbReference>
<gene>
    <name evidence="15" type="ORF">FLL46_25730</name>
</gene>
<name>A0A545TWG7_9GAMM</name>
<comment type="similarity">
    <text evidence="2">Belongs to the TonB-dependent receptor family. Hemoglobin/haptoglobin binding protein subfamily.</text>
</comment>
<accession>A0A545TWG7</accession>
<evidence type="ECO:0000259" key="13">
    <source>
        <dbReference type="Pfam" id="PF00593"/>
    </source>
</evidence>